<feature type="domain" description="AAA+ ATPase" evidence="1">
    <location>
        <begin position="442"/>
        <end position="574"/>
    </location>
</feature>
<dbReference type="Proteomes" id="UP000010475">
    <property type="component" value="Chromosome"/>
</dbReference>
<name>K9X3K9_9NOST</name>
<dbReference type="Pfam" id="PF22977">
    <property type="entry name" value="WHD"/>
    <property type="match status" value="1"/>
</dbReference>
<dbReference type="PANTHER" id="PTHR46411:SF3">
    <property type="entry name" value="AAA+ ATPASE DOMAIN-CONTAINING PROTEIN"/>
    <property type="match status" value="1"/>
</dbReference>
<keyword evidence="3" id="KW-1185">Reference proteome</keyword>
<reference evidence="2 3" key="1">
    <citation type="submission" date="2012-06" db="EMBL/GenBank/DDBJ databases">
        <title>Finished chromosome of genome of Cylindrospermum stagnale PCC 7417.</title>
        <authorList>
            <consortium name="US DOE Joint Genome Institute"/>
            <person name="Gugger M."/>
            <person name="Coursin T."/>
            <person name="Rippka R."/>
            <person name="Tandeau De Marsac N."/>
            <person name="Huntemann M."/>
            <person name="Wei C.-L."/>
            <person name="Han J."/>
            <person name="Detter J.C."/>
            <person name="Han C."/>
            <person name="Tapia R."/>
            <person name="Chen A."/>
            <person name="Kyrpides N."/>
            <person name="Mavromatis K."/>
            <person name="Markowitz V."/>
            <person name="Szeto E."/>
            <person name="Ivanova N."/>
            <person name="Pagani I."/>
            <person name="Pati A."/>
            <person name="Goodwin L."/>
            <person name="Nordberg H.P."/>
            <person name="Cantor M.N."/>
            <person name="Hua S.X."/>
            <person name="Woyke T."/>
            <person name="Kerfeld C.A."/>
        </authorList>
    </citation>
    <scope>NUCLEOTIDE SEQUENCE [LARGE SCALE GENOMIC DNA]</scope>
    <source>
        <strain evidence="2 3">PCC 7417</strain>
    </source>
</reference>
<organism evidence="2 3">
    <name type="scientific">Cylindrospermum stagnale PCC 7417</name>
    <dbReference type="NCBI Taxonomy" id="56107"/>
    <lineage>
        <taxon>Bacteria</taxon>
        <taxon>Bacillati</taxon>
        <taxon>Cyanobacteriota</taxon>
        <taxon>Cyanophyceae</taxon>
        <taxon>Nostocales</taxon>
        <taxon>Nostocaceae</taxon>
        <taxon>Cylindrospermum</taxon>
    </lineage>
</organism>
<proteinExistence type="predicted"/>
<protein>
    <submittedName>
        <fullName evidence="2">AAA+ family ATPase</fullName>
    </submittedName>
</protein>
<dbReference type="STRING" id="56107.Cylst_4553"/>
<dbReference type="InterPro" id="IPR003959">
    <property type="entry name" value="ATPase_AAA_core"/>
</dbReference>
<dbReference type="PANTHER" id="PTHR46411">
    <property type="entry name" value="FAMILY ATPASE, PUTATIVE-RELATED"/>
    <property type="match status" value="1"/>
</dbReference>
<dbReference type="GO" id="GO:0016887">
    <property type="term" value="F:ATP hydrolysis activity"/>
    <property type="evidence" value="ECO:0007669"/>
    <property type="project" value="InterPro"/>
</dbReference>
<dbReference type="InterPro" id="IPR054472">
    <property type="entry name" value="WHD"/>
</dbReference>
<dbReference type="HOGENOM" id="CLU_016564_1_0_3"/>
<dbReference type="Gene3D" id="3.40.50.300">
    <property type="entry name" value="P-loop containing nucleotide triphosphate hydrolases"/>
    <property type="match status" value="1"/>
</dbReference>
<dbReference type="KEGG" id="csg:Cylst_4553"/>
<evidence type="ECO:0000313" key="3">
    <source>
        <dbReference type="Proteomes" id="UP000010475"/>
    </source>
</evidence>
<gene>
    <name evidence="2" type="ORF">Cylst_4553</name>
</gene>
<dbReference type="AlphaFoldDB" id="K9X3K9"/>
<dbReference type="Pfam" id="PF00004">
    <property type="entry name" value="AAA"/>
    <property type="match status" value="1"/>
</dbReference>
<dbReference type="InterPro" id="IPR003593">
    <property type="entry name" value="AAA+_ATPase"/>
</dbReference>
<sequence length="657" mass="73766">MNMTLNNDWYTANYQYLLRAIFLVHKTLENTIESQEHQPLKDIPLSINLGMSAPSALEQLCTIFQLTEFERNVLLLCAAAELDSSLGSLCGQVLGDMQLAYPSISLAMKVLPATDWSAWTVDAPLRHWQLIQIQGGITHTQNPLRIDERIFHYLLGLQSQDERLKGIISPITPVEFLVPSHEQIAQQVAATWNEVKPGQKLPIVQLYGDDFSSMQAIAISASAMLGLPISTISAIHLPKDINELNHILLLWEREAILTNSILLLDIEIDELDMAQQNTIAQIIDKINSLLIITSRERMAKRRRPLICLEVHHPTRNEQSALWEIALGELADNNNEDINNILVNQFNLNAPTIEAVCTEVRGRLAEARGEIGDLQNLLWDTCRAQARLGLDDLAQQIPAKATWDDLVFTKTQKQILQSIAGHVRQRIQVYEKWGFAGASRRGLGISALFAGASGTGKTTSAEVLANELRLDLYRIDLSAVASKYIGETEKNLRRIFDAADAGAAILLFDEADALFGKRSEVKDARDRYANMEVSYLLQRMEEYQGLAILTTNLKDAIDTAFMRRIRFIVKFDFPDAKQREEIWQRIFPKNTPTKELNYTNLGRLNVAGGNIRNIALNAAFIAADAGESVMMKHIKQSAQIEYLKLGMMLTDVETRGWV</sequence>
<dbReference type="CDD" id="cd19481">
    <property type="entry name" value="RecA-like_protease"/>
    <property type="match status" value="1"/>
</dbReference>
<dbReference type="GO" id="GO:0005524">
    <property type="term" value="F:ATP binding"/>
    <property type="evidence" value="ECO:0007669"/>
    <property type="project" value="InterPro"/>
</dbReference>
<dbReference type="InterPro" id="IPR027417">
    <property type="entry name" value="P-loop_NTPase"/>
</dbReference>
<dbReference type="SMART" id="SM00382">
    <property type="entry name" value="AAA"/>
    <property type="match status" value="1"/>
</dbReference>
<dbReference type="SUPFAM" id="SSF52540">
    <property type="entry name" value="P-loop containing nucleoside triphosphate hydrolases"/>
    <property type="match status" value="2"/>
</dbReference>
<dbReference type="EMBL" id="CP003642">
    <property type="protein sequence ID" value="AFZ26631.1"/>
    <property type="molecule type" value="Genomic_DNA"/>
</dbReference>
<evidence type="ECO:0000259" key="1">
    <source>
        <dbReference type="SMART" id="SM00382"/>
    </source>
</evidence>
<dbReference type="eggNOG" id="COG0464">
    <property type="taxonomic scope" value="Bacteria"/>
</dbReference>
<dbReference type="PATRIC" id="fig|56107.3.peg.5001"/>
<accession>K9X3K9</accession>
<evidence type="ECO:0000313" key="2">
    <source>
        <dbReference type="EMBL" id="AFZ26631.1"/>
    </source>
</evidence>
<dbReference type="OrthoDB" id="9806903at2"/>